<dbReference type="RefSeq" id="WP_111222243.1">
    <property type="nucleotide sequence ID" value="NZ_CP117256.1"/>
</dbReference>
<reference evidence="1 2" key="1">
    <citation type="journal article" date="2018" name="Sci. Rep.">
        <title>Rhizobium tumorigenes sp. nov., a novel plant tumorigenic bacterium isolated from cane gall tumors on thornless blackberry.</title>
        <authorList>
            <person name="Kuzmanovi N."/>
            <person name="Smalla K."/>
            <person name="Gronow S."/>
            <person name="PuBawska J."/>
        </authorList>
    </citation>
    <scope>NUCLEOTIDE SEQUENCE [LARGE SCALE GENOMIC DNA]</scope>
    <source>
        <strain evidence="1 2">1078</strain>
    </source>
</reference>
<keyword evidence="2" id="KW-1185">Reference proteome</keyword>
<evidence type="ECO:0000313" key="1">
    <source>
        <dbReference type="EMBL" id="WFR98159.1"/>
    </source>
</evidence>
<keyword evidence="1" id="KW-0614">Plasmid</keyword>
<dbReference type="KEGG" id="rtu:PR017_20820"/>
<reference evidence="2" key="2">
    <citation type="journal article" date="2023" name="MicrobiologyOpen">
        <title>Genomics of the tumorigenes clade of the family Rhizobiaceae and description of Rhizobium rhododendri sp. nov.</title>
        <authorList>
            <person name="Kuzmanovic N."/>
            <person name="diCenzo G.C."/>
            <person name="Bunk B."/>
            <person name="Sproeer C."/>
            <person name="Fruehling A."/>
            <person name="Neumann-Schaal M."/>
            <person name="Overmann J."/>
            <person name="Smalla K."/>
        </authorList>
    </citation>
    <scope>NUCLEOTIDE SEQUENCE [LARGE SCALE GENOMIC DNA]</scope>
    <source>
        <strain evidence="2">1078</strain>
        <plasmid evidence="2">pRt1078</plasmid>
    </source>
</reference>
<dbReference type="Proteomes" id="UP000249499">
    <property type="component" value="Plasmid pRt1078"/>
</dbReference>
<protein>
    <submittedName>
        <fullName evidence="1">Uncharacterized protein</fullName>
    </submittedName>
</protein>
<proteinExistence type="predicted"/>
<evidence type="ECO:0000313" key="2">
    <source>
        <dbReference type="Proteomes" id="UP000249499"/>
    </source>
</evidence>
<dbReference type="EMBL" id="CP117256">
    <property type="protein sequence ID" value="WFR98159.1"/>
    <property type="molecule type" value="Genomic_DNA"/>
</dbReference>
<gene>
    <name evidence="1" type="ORF">PR017_20820</name>
</gene>
<organism evidence="1 2">
    <name type="scientific">Rhizobium tumorigenes</name>
    <dbReference type="NCBI Taxonomy" id="2041385"/>
    <lineage>
        <taxon>Bacteria</taxon>
        <taxon>Pseudomonadati</taxon>
        <taxon>Pseudomonadota</taxon>
        <taxon>Alphaproteobacteria</taxon>
        <taxon>Hyphomicrobiales</taxon>
        <taxon>Rhizobiaceae</taxon>
        <taxon>Rhizobium/Agrobacterium group</taxon>
        <taxon>Rhizobium</taxon>
    </lineage>
</organism>
<geneLocation type="plasmid" evidence="1 2">
    <name>pRt1078</name>
</geneLocation>
<dbReference type="AlphaFoldDB" id="A0AAF1K9N1"/>
<sequence length="76" mass="8376">MKVPAATPKRLRPLKQLHAELKSTGYEGSYNNAAAFAHKGKADSQIVLRTTGRGTFVALAFEPGESFQSWNRSNLR</sequence>
<accession>A0AAF1K9N1</accession>
<name>A0AAF1K9N1_9HYPH</name>